<feature type="compositionally biased region" description="Basic residues" evidence="4">
    <location>
        <begin position="453"/>
        <end position="466"/>
    </location>
</feature>
<dbReference type="GO" id="GO:0005886">
    <property type="term" value="C:plasma membrane"/>
    <property type="evidence" value="ECO:0007669"/>
    <property type="project" value="TreeGrafter"/>
</dbReference>
<dbReference type="FunFam" id="3.30.160.20:FF:000007">
    <property type="entry name" value="Double-stranded RNA-binding protein Staufen homolog 1"/>
    <property type="match status" value="2"/>
</dbReference>
<feature type="compositionally biased region" description="Basic and acidic residues" evidence="4">
    <location>
        <begin position="579"/>
        <end position="590"/>
    </location>
</feature>
<dbReference type="GO" id="GO:0003729">
    <property type="term" value="F:mRNA binding"/>
    <property type="evidence" value="ECO:0007669"/>
    <property type="project" value="TreeGrafter"/>
</dbReference>
<dbReference type="GO" id="GO:0035418">
    <property type="term" value="P:protein localization to synapse"/>
    <property type="evidence" value="ECO:0007669"/>
    <property type="project" value="TreeGrafter"/>
</dbReference>
<dbReference type="Pfam" id="PF16482">
    <property type="entry name" value="Staufen_C"/>
    <property type="match status" value="1"/>
</dbReference>
<evidence type="ECO:0000256" key="3">
    <source>
        <dbReference type="PROSITE-ProRule" id="PRU00266"/>
    </source>
</evidence>
<feature type="region of interest" description="Disordered" evidence="4">
    <location>
        <begin position="725"/>
        <end position="752"/>
    </location>
</feature>
<feature type="compositionally biased region" description="Polar residues" evidence="4">
    <location>
        <begin position="123"/>
        <end position="133"/>
    </location>
</feature>
<feature type="compositionally biased region" description="Low complexity" evidence="4">
    <location>
        <begin position="563"/>
        <end position="572"/>
    </location>
</feature>
<dbReference type="Gene3D" id="3.30.160.20">
    <property type="match status" value="5"/>
</dbReference>
<feature type="compositionally biased region" description="Polar residues" evidence="4">
    <location>
        <begin position="734"/>
        <end position="743"/>
    </location>
</feature>
<feature type="region of interest" description="Disordered" evidence="4">
    <location>
        <begin position="345"/>
        <end position="373"/>
    </location>
</feature>
<dbReference type="GO" id="GO:0032839">
    <property type="term" value="C:dendrite cytoplasm"/>
    <property type="evidence" value="ECO:0007669"/>
    <property type="project" value="GOC"/>
</dbReference>
<feature type="domain" description="DRBM" evidence="5">
    <location>
        <begin position="486"/>
        <end position="554"/>
    </location>
</feature>
<evidence type="ECO:0000256" key="4">
    <source>
        <dbReference type="SAM" id="MobiDB-lite"/>
    </source>
</evidence>
<dbReference type="SMART" id="SM00358">
    <property type="entry name" value="DSRM"/>
    <property type="match status" value="5"/>
</dbReference>
<feature type="region of interest" description="Disordered" evidence="4">
    <location>
        <begin position="1"/>
        <end position="106"/>
    </location>
</feature>
<dbReference type="PROSITE" id="PS50137">
    <property type="entry name" value="DS_RBD"/>
    <property type="match status" value="5"/>
</dbReference>
<feature type="domain" description="DRBM" evidence="5">
    <location>
        <begin position="375"/>
        <end position="442"/>
    </location>
</feature>
<feature type="region of interest" description="Disordered" evidence="4">
    <location>
        <begin position="123"/>
        <end position="158"/>
    </location>
</feature>
<keyword evidence="7" id="KW-1185">Reference proteome</keyword>
<evidence type="ECO:0000313" key="6">
    <source>
        <dbReference type="EMBL" id="VDI45732.1"/>
    </source>
</evidence>
<name>A0A8B6F9X6_MYTGA</name>
<dbReference type="FunFam" id="3.30.160.20:FF:000013">
    <property type="entry name" value="double-stranded RNA-binding protein Staufen homolog 2 isoform X3"/>
    <property type="match status" value="1"/>
</dbReference>
<protein>
    <submittedName>
        <fullName evidence="6">Double-stranded RNA-binding protein Staufen</fullName>
    </submittedName>
</protein>
<dbReference type="GO" id="GO:0010494">
    <property type="term" value="C:cytoplasmic stress granule"/>
    <property type="evidence" value="ECO:0007669"/>
    <property type="project" value="TreeGrafter"/>
</dbReference>
<proteinExistence type="predicted"/>
<dbReference type="InterPro" id="IPR014720">
    <property type="entry name" value="dsRBD_dom"/>
</dbReference>
<organism evidence="6 7">
    <name type="scientific">Mytilus galloprovincialis</name>
    <name type="common">Mediterranean mussel</name>
    <dbReference type="NCBI Taxonomy" id="29158"/>
    <lineage>
        <taxon>Eukaryota</taxon>
        <taxon>Metazoa</taxon>
        <taxon>Spiralia</taxon>
        <taxon>Lophotrochozoa</taxon>
        <taxon>Mollusca</taxon>
        <taxon>Bivalvia</taxon>
        <taxon>Autobranchia</taxon>
        <taxon>Pteriomorphia</taxon>
        <taxon>Mytilida</taxon>
        <taxon>Mytiloidea</taxon>
        <taxon>Mytilidae</taxon>
        <taxon>Mytilinae</taxon>
        <taxon>Mytilus</taxon>
    </lineage>
</organism>
<evidence type="ECO:0000313" key="7">
    <source>
        <dbReference type="Proteomes" id="UP000596742"/>
    </source>
</evidence>
<dbReference type="EMBL" id="UYJE01006405">
    <property type="protein sequence ID" value="VDI45732.1"/>
    <property type="molecule type" value="Genomic_DNA"/>
</dbReference>
<reference evidence="6" key="1">
    <citation type="submission" date="2018-11" db="EMBL/GenBank/DDBJ databases">
        <authorList>
            <person name="Alioto T."/>
            <person name="Alioto T."/>
        </authorList>
    </citation>
    <scope>NUCLEOTIDE SEQUENCE</scope>
</reference>
<dbReference type="GO" id="GO:0043025">
    <property type="term" value="C:neuronal cell body"/>
    <property type="evidence" value="ECO:0007669"/>
    <property type="project" value="TreeGrafter"/>
</dbReference>
<dbReference type="CDD" id="cd19860">
    <property type="entry name" value="DSRM_STAU_rpt4"/>
    <property type="match status" value="1"/>
</dbReference>
<dbReference type="PANTHER" id="PTHR46054:SF3">
    <property type="entry name" value="MATERNAL EFFECT PROTEIN STAUFEN"/>
    <property type="match status" value="1"/>
</dbReference>
<feature type="compositionally biased region" description="Low complexity" evidence="4">
    <location>
        <begin position="13"/>
        <end position="34"/>
    </location>
</feature>
<dbReference type="AlphaFoldDB" id="A0A8B6F9X6"/>
<dbReference type="InterPro" id="IPR032478">
    <property type="entry name" value="Staufen_C"/>
</dbReference>
<feature type="compositionally biased region" description="Polar residues" evidence="4">
    <location>
        <begin position="145"/>
        <end position="155"/>
    </location>
</feature>
<dbReference type="SUPFAM" id="SSF54768">
    <property type="entry name" value="dsRNA-binding domain-like"/>
    <property type="match status" value="5"/>
</dbReference>
<dbReference type="Pfam" id="PF00035">
    <property type="entry name" value="dsrm"/>
    <property type="match status" value="3"/>
</dbReference>
<dbReference type="GO" id="GO:0008298">
    <property type="term" value="P:intracellular mRNA localization"/>
    <property type="evidence" value="ECO:0007669"/>
    <property type="project" value="TreeGrafter"/>
</dbReference>
<dbReference type="OrthoDB" id="10037267at2759"/>
<dbReference type="InterPro" id="IPR051740">
    <property type="entry name" value="DRBM-containing_protein"/>
</dbReference>
<dbReference type="GO" id="GO:0007281">
    <property type="term" value="P:germ cell development"/>
    <property type="evidence" value="ECO:0007669"/>
    <property type="project" value="TreeGrafter"/>
</dbReference>
<keyword evidence="1" id="KW-0677">Repeat</keyword>
<keyword evidence="2 3" id="KW-0694">RNA-binding</keyword>
<dbReference type="PANTHER" id="PTHR46054">
    <property type="entry name" value="MATERNAL EFFECT PROTEIN STAUFEN"/>
    <property type="match status" value="1"/>
</dbReference>
<sequence>MQHNMNSYPLQHNQGMPQPMPQRQQQNRSQRNKGGMIGPGMTQQTPTILQHNPGLNQPTILQQNPAAQYPTSLPPTSVMPPYQTTQHNIVPQKPTPPPVSQPNQNGIIHLKGGAAVAAQNGTTLPSGEQQQQNLEDEEGKEDIQTESSETESLANTKEKTPMCLINELARYNKISHQYTLDDEQGPAHKKTFYVTLKLGDNETYAENGPSIKKAQHSAAAVALEKTSYTHPPPKPPKNRTTHELELNALAMKRGEQTFYKPLDTRYPHYPQQNYNYRGVYNHRYPHYPQQNYNYRGVYNHRYHYPRMPRVFYVSLKCGQREFIGEGHNRQEARNDAATKALNILKKLPVPNDDPKKSDTQTPETQEPNEKDLLKSEISLVHEIALRRNLNVIFDVIRESGPPHMKSFVTKCRVGEFETEAEGNSKKVSKKKAAELMLDKLKELSPLPPMAQRPKNKQNQNKKKSKNIIKVQNQMQKTDPNYGVGINPISRLIQIQQAEQKKEPVFTLITERSLLRRREFVMQVQIEDKTCTGVGPNKKLAKRHAAEQMLTLLGYNKPSPQPTKPAIKTATTPEQTTGSAEKKVTFQEKPETATPVSSAGPGEIANGKSGRQLMPGLLLLRDSNYTSGTQNMYQAQPPMTEPLVFGAGHMRPELQLRDIATKSKLEIKFDEFAGKNTEILCRVTLLTNPHQMFHGTGPNSDYAKDAAALEALKFLAELGREEIKMTGDGPHMKTSDQLANSTLTGAPGRVGQM</sequence>
<dbReference type="CDD" id="cd19857">
    <property type="entry name" value="DSRM_STAU_rpt1"/>
    <property type="match status" value="1"/>
</dbReference>
<feature type="compositionally biased region" description="Polar residues" evidence="4">
    <location>
        <begin position="1"/>
        <end position="12"/>
    </location>
</feature>
<evidence type="ECO:0000259" key="5">
    <source>
        <dbReference type="PROSITE" id="PS50137"/>
    </source>
</evidence>
<evidence type="ECO:0000256" key="1">
    <source>
        <dbReference type="ARBA" id="ARBA00022737"/>
    </source>
</evidence>
<accession>A0A8B6F9X6</accession>
<comment type="caution">
    <text evidence="6">The sequence shown here is derived from an EMBL/GenBank/DDBJ whole genome shotgun (WGS) entry which is preliminary data.</text>
</comment>
<feature type="domain" description="DRBM" evidence="5">
    <location>
        <begin position="160"/>
        <end position="228"/>
    </location>
</feature>
<evidence type="ECO:0000256" key="2">
    <source>
        <dbReference type="ARBA" id="ARBA00022884"/>
    </source>
</evidence>
<dbReference type="GO" id="GO:0003725">
    <property type="term" value="F:double-stranded RNA binding"/>
    <property type="evidence" value="ECO:0007669"/>
    <property type="project" value="TreeGrafter"/>
</dbReference>
<feature type="compositionally biased region" description="Polar residues" evidence="4">
    <location>
        <begin position="41"/>
        <end position="75"/>
    </location>
</feature>
<dbReference type="GO" id="GO:0098964">
    <property type="term" value="P:anterograde dendritic transport of messenger ribonucleoprotein complex"/>
    <property type="evidence" value="ECO:0007669"/>
    <property type="project" value="TreeGrafter"/>
</dbReference>
<gene>
    <name evidence="6" type="ORF">MGAL_10B023572</name>
</gene>
<dbReference type="Proteomes" id="UP000596742">
    <property type="component" value="Unassembled WGS sequence"/>
</dbReference>
<feature type="domain" description="DRBM" evidence="5">
    <location>
        <begin position="293"/>
        <end position="346"/>
    </location>
</feature>
<feature type="region of interest" description="Disordered" evidence="4">
    <location>
        <begin position="442"/>
        <end position="466"/>
    </location>
</feature>
<feature type="region of interest" description="Disordered" evidence="4">
    <location>
        <begin position="553"/>
        <end position="609"/>
    </location>
</feature>
<feature type="domain" description="DRBM" evidence="5">
    <location>
        <begin position="650"/>
        <end position="716"/>
    </location>
</feature>